<name>A0A5A7PFT0_STRAF</name>
<feature type="region of interest" description="Disordered" evidence="1">
    <location>
        <begin position="1"/>
        <end position="103"/>
    </location>
</feature>
<protein>
    <submittedName>
        <fullName evidence="2">Casein kinase I isoform epsilon</fullName>
    </submittedName>
</protein>
<evidence type="ECO:0000313" key="3">
    <source>
        <dbReference type="Proteomes" id="UP000325081"/>
    </source>
</evidence>
<dbReference type="GO" id="GO:0016301">
    <property type="term" value="F:kinase activity"/>
    <property type="evidence" value="ECO:0007669"/>
    <property type="project" value="UniProtKB-KW"/>
</dbReference>
<evidence type="ECO:0000256" key="1">
    <source>
        <dbReference type="SAM" id="MobiDB-lite"/>
    </source>
</evidence>
<comment type="caution">
    <text evidence="2">The sequence shown here is derived from an EMBL/GenBank/DDBJ whole genome shotgun (WGS) entry which is preliminary data.</text>
</comment>
<proteinExistence type="predicted"/>
<evidence type="ECO:0000313" key="2">
    <source>
        <dbReference type="EMBL" id="GER31416.1"/>
    </source>
</evidence>
<organism evidence="2 3">
    <name type="scientific">Striga asiatica</name>
    <name type="common">Asiatic witchweed</name>
    <name type="synonym">Buchnera asiatica</name>
    <dbReference type="NCBI Taxonomy" id="4170"/>
    <lineage>
        <taxon>Eukaryota</taxon>
        <taxon>Viridiplantae</taxon>
        <taxon>Streptophyta</taxon>
        <taxon>Embryophyta</taxon>
        <taxon>Tracheophyta</taxon>
        <taxon>Spermatophyta</taxon>
        <taxon>Magnoliopsida</taxon>
        <taxon>eudicotyledons</taxon>
        <taxon>Gunneridae</taxon>
        <taxon>Pentapetalae</taxon>
        <taxon>asterids</taxon>
        <taxon>lamiids</taxon>
        <taxon>Lamiales</taxon>
        <taxon>Orobanchaceae</taxon>
        <taxon>Buchnereae</taxon>
        <taxon>Striga</taxon>
    </lineage>
</organism>
<feature type="compositionally biased region" description="Basic and acidic residues" evidence="1">
    <location>
        <begin position="90"/>
        <end position="103"/>
    </location>
</feature>
<keyword evidence="2" id="KW-0808">Transferase</keyword>
<accession>A0A5A7PFT0</accession>
<feature type="compositionally biased region" description="Basic and acidic residues" evidence="1">
    <location>
        <begin position="1"/>
        <end position="12"/>
    </location>
</feature>
<gene>
    <name evidence="2" type="ORF">STAS_07416</name>
</gene>
<feature type="compositionally biased region" description="Pro residues" evidence="1">
    <location>
        <begin position="43"/>
        <end position="53"/>
    </location>
</feature>
<dbReference type="Proteomes" id="UP000325081">
    <property type="component" value="Unassembled WGS sequence"/>
</dbReference>
<reference evidence="3" key="1">
    <citation type="journal article" date="2019" name="Curr. Biol.">
        <title>Genome Sequence of Striga asiatica Provides Insight into the Evolution of Plant Parasitism.</title>
        <authorList>
            <person name="Yoshida S."/>
            <person name="Kim S."/>
            <person name="Wafula E.K."/>
            <person name="Tanskanen J."/>
            <person name="Kim Y.M."/>
            <person name="Honaas L."/>
            <person name="Yang Z."/>
            <person name="Spallek T."/>
            <person name="Conn C.E."/>
            <person name="Ichihashi Y."/>
            <person name="Cheong K."/>
            <person name="Cui S."/>
            <person name="Der J.P."/>
            <person name="Gundlach H."/>
            <person name="Jiao Y."/>
            <person name="Hori C."/>
            <person name="Ishida J.K."/>
            <person name="Kasahara H."/>
            <person name="Kiba T."/>
            <person name="Kim M.S."/>
            <person name="Koo N."/>
            <person name="Laohavisit A."/>
            <person name="Lee Y.H."/>
            <person name="Lumba S."/>
            <person name="McCourt P."/>
            <person name="Mortimer J.C."/>
            <person name="Mutuku J.M."/>
            <person name="Nomura T."/>
            <person name="Sasaki-Sekimoto Y."/>
            <person name="Seto Y."/>
            <person name="Wang Y."/>
            <person name="Wakatake T."/>
            <person name="Sakakibara H."/>
            <person name="Demura T."/>
            <person name="Yamaguchi S."/>
            <person name="Yoneyama K."/>
            <person name="Manabe R.I."/>
            <person name="Nelson D.C."/>
            <person name="Schulman A.H."/>
            <person name="Timko M.P."/>
            <person name="dePamphilis C.W."/>
            <person name="Choi D."/>
            <person name="Shirasu K."/>
        </authorList>
    </citation>
    <scope>NUCLEOTIDE SEQUENCE [LARGE SCALE GENOMIC DNA]</scope>
    <source>
        <strain evidence="3">cv. UVA1</strain>
    </source>
</reference>
<sequence>MVHPKPNTEGKGKKAGGIAELRPSDTIAAEQPRHHPPHRICRNPPPTTAPPLLSPLVGGQNYGPPQTTTGGKGKKAENSAEIRTPTPHRHSQEADEKSPRAGN</sequence>
<keyword evidence="3" id="KW-1185">Reference proteome</keyword>
<dbReference type="EMBL" id="BKCP01004483">
    <property type="protein sequence ID" value="GER31416.1"/>
    <property type="molecule type" value="Genomic_DNA"/>
</dbReference>
<dbReference type="AlphaFoldDB" id="A0A5A7PFT0"/>
<keyword evidence="2" id="KW-0418">Kinase</keyword>